<dbReference type="AlphaFoldDB" id="A0A6A5ZM28"/>
<reference evidence="2" key="1">
    <citation type="journal article" date="2020" name="Stud. Mycol.">
        <title>101 Dothideomycetes genomes: a test case for predicting lifestyles and emergence of pathogens.</title>
        <authorList>
            <person name="Haridas S."/>
            <person name="Albert R."/>
            <person name="Binder M."/>
            <person name="Bloem J."/>
            <person name="Labutti K."/>
            <person name="Salamov A."/>
            <person name="Andreopoulos B."/>
            <person name="Baker S."/>
            <person name="Barry K."/>
            <person name="Bills G."/>
            <person name="Bluhm B."/>
            <person name="Cannon C."/>
            <person name="Castanera R."/>
            <person name="Culley D."/>
            <person name="Daum C."/>
            <person name="Ezra D."/>
            <person name="Gonzalez J."/>
            <person name="Henrissat B."/>
            <person name="Kuo A."/>
            <person name="Liang C."/>
            <person name="Lipzen A."/>
            <person name="Lutzoni F."/>
            <person name="Magnuson J."/>
            <person name="Mondo S."/>
            <person name="Nolan M."/>
            <person name="Ohm R."/>
            <person name="Pangilinan J."/>
            <person name="Park H.-J."/>
            <person name="Ramirez L."/>
            <person name="Alfaro M."/>
            <person name="Sun H."/>
            <person name="Tritt A."/>
            <person name="Yoshinaga Y."/>
            <person name="Zwiers L.-H."/>
            <person name="Turgeon B."/>
            <person name="Goodwin S."/>
            <person name="Spatafora J."/>
            <person name="Crous P."/>
            <person name="Grigoriev I."/>
        </authorList>
    </citation>
    <scope>NUCLEOTIDE SEQUENCE</scope>
    <source>
        <strain evidence="2">CBS 627.86</strain>
    </source>
</reference>
<sequence>MRRQTRAKYHNARETCSRSSTKAVGGLGTSPSRCRLQMVGYARVAAASALSTLHWSRAVAAPKLTAPLAVCLHSVTSSACAKHFSQHNRSHIALGFTIAVECVKFRFDYRPTAEQLRLSSRRVCYANCARRDRRWMSWEMSSSLSVNQPDVHCMLSLI</sequence>
<keyword evidence="3" id="KW-1185">Reference proteome</keyword>
<organism evidence="2 3">
    <name type="scientific">Lophiotrema nucula</name>
    <dbReference type="NCBI Taxonomy" id="690887"/>
    <lineage>
        <taxon>Eukaryota</taxon>
        <taxon>Fungi</taxon>
        <taxon>Dikarya</taxon>
        <taxon>Ascomycota</taxon>
        <taxon>Pezizomycotina</taxon>
        <taxon>Dothideomycetes</taxon>
        <taxon>Pleosporomycetidae</taxon>
        <taxon>Pleosporales</taxon>
        <taxon>Lophiotremataceae</taxon>
        <taxon>Lophiotrema</taxon>
    </lineage>
</organism>
<protein>
    <submittedName>
        <fullName evidence="2">Uncharacterized protein</fullName>
    </submittedName>
</protein>
<proteinExistence type="predicted"/>
<evidence type="ECO:0000313" key="2">
    <source>
        <dbReference type="EMBL" id="KAF2119498.1"/>
    </source>
</evidence>
<dbReference type="EMBL" id="ML977315">
    <property type="protein sequence ID" value="KAF2119498.1"/>
    <property type="molecule type" value="Genomic_DNA"/>
</dbReference>
<evidence type="ECO:0000313" key="3">
    <source>
        <dbReference type="Proteomes" id="UP000799770"/>
    </source>
</evidence>
<dbReference type="Proteomes" id="UP000799770">
    <property type="component" value="Unassembled WGS sequence"/>
</dbReference>
<gene>
    <name evidence="2" type="ORF">BDV96DRAFT_347444</name>
</gene>
<feature type="compositionally biased region" description="Basic residues" evidence="1">
    <location>
        <begin position="1"/>
        <end position="10"/>
    </location>
</feature>
<name>A0A6A5ZM28_9PLEO</name>
<feature type="region of interest" description="Disordered" evidence="1">
    <location>
        <begin position="1"/>
        <end position="28"/>
    </location>
</feature>
<evidence type="ECO:0000256" key="1">
    <source>
        <dbReference type="SAM" id="MobiDB-lite"/>
    </source>
</evidence>
<accession>A0A6A5ZM28</accession>